<reference evidence="1 2" key="1">
    <citation type="submission" date="2019-07" db="EMBL/GenBank/DDBJ databases">
        <title>Whole genome shotgun sequence of Adhaeribacter aerolatus NBRC 106133.</title>
        <authorList>
            <person name="Hosoyama A."/>
            <person name="Uohara A."/>
            <person name="Ohji S."/>
            <person name="Ichikawa N."/>
        </authorList>
    </citation>
    <scope>NUCLEOTIDE SEQUENCE [LARGE SCALE GENOMIC DNA]</scope>
    <source>
        <strain evidence="1 2">NBRC 106133</strain>
    </source>
</reference>
<proteinExistence type="predicted"/>
<keyword evidence="2" id="KW-1185">Reference proteome</keyword>
<organism evidence="1 2">
    <name type="scientific">Adhaeribacter aerolatus</name>
    <dbReference type="NCBI Taxonomy" id="670289"/>
    <lineage>
        <taxon>Bacteria</taxon>
        <taxon>Pseudomonadati</taxon>
        <taxon>Bacteroidota</taxon>
        <taxon>Cytophagia</taxon>
        <taxon>Cytophagales</taxon>
        <taxon>Hymenobacteraceae</taxon>
        <taxon>Adhaeribacter</taxon>
    </lineage>
</organism>
<accession>A0A512ARN4</accession>
<sequence>MGSLNLQIEHHLFPKYFHIHYPAISVILKKTALEFNLPYLESPSFGAALRSDYRMLKKFGKQAYLEREQKAVMAA</sequence>
<dbReference type="AlphaFoldDB" id="A0A512ARN4"/>
<protein>
    <recommendedName>
        <fullName evidence="3">Fatty acid desaturase domain-containing protein</fullName>
    </recommendedName>
</protein>
<evidence type="ECO:0000313" key="1">
    <source>
        <dbReference type="EMBL" id="GEO02359.1"/>
    </source>
</evidence>
<evidence type="ECO:0000313" key="2">
    <source>
        <dbReference type="Proteomes" id="UP000321532"/>
    </source>
</evidence>
<dbReference type="Proteomes" id="UP000321532">
    <property type="component" value="Unassembled WGS sequence"/>
</dbReference>
<evidence type="ECO:0008006" key="3">
    <source>
        <dbReference type="Google" id="ProtNLM"/>
    </source>
</evidence>
<name>A0A512ARN4_9BACT</name>
<gene>
    <name evidence="1" type="ORF">AAE02nite_00230</name>
</gene>
<comment type="caution">
    <text evidence="1">The sequence shown here is derived from an EMBL/GenBank/DDBJ whole genome shotgun (WGS) entry which is preliminary data.</text>
</comment>
<dbReference type="EMBL" id="BJYS01000001">
    <property type="protein sequence ID" value="GEO02359.1"/>
    <property type="molecule type" value="Genomic_DNA"/>
</dbReference>